<dbReference type="EMBL" id="JAGSHT010000010">
    <property type="protein sequence ID" value="MBZ2196572.1"/>
    <property type="molecule type" value="Genomic_DNA"/>
</dbReference>
<proteinExistence type="predicted"/>
<accession>A0ABS7S8Y7</accession>
<protein>
    <submittedName>
        <fullName evidence="1">Uncharacterized protein</fullName>
    </submittedName>
</protein>
<keyword evidence="2" id="KW-1185">Reference proteome</keyword>
<dbReference type="RefSeq" id="WP_223405553.1">
    <property type="nucleotide sequence ID" value="NZ_JAGSHT010000010.1"/>
</dbReference>
<evidence type="ECO:0000313" key="2">
    <source>
        <dbReference type="Proteomes" id="UP000826651"/>
    </source>
</evidence>
<comment type="caution">
    <text evidence="1">The sequence shown here is derived from an EMBL/GenBank/DDBJ whole genome shotgun (WGS) entry which is preliminary data.</text>
</comment>
<gene>
    <name evidence="1" type="ORF">KCQ71_10435</name>
</gene>
<name>A0ABS7S8Y7_9MICO</name>
<dbReference type="Proteomes" id="UP000826651">
    <property type="component" value="Unassembled WGS sequence"/>
</dbReference>
<evidence type="ECO:0000313" key="1">
    <source>
        <dbReference type="EMBL" id="MBZ2196572.1"/>
    </source>
</evidence>
<reference evidence="1 2" key="1">
    <citation type="submission" date="2021-04" db="EMBL/GenBank/DDBJ databases">
        <title>Ruania sp. nov., isolated from sandy soil of mangrove forest.</title>
        <authorList>
            <person name="Ge X."/>
            <person name="Huang R."/>
            <person name="Liu W."/>
        </authorList>
    </citation>
    <scope>NUCLEOTIDE SEQUENCE [LARGE SCALE GENOMIC DNA]</scope>
    <source>
        <strain evidence="1 2">N2-46</strain>
    </source>
</reference>
<organism evidence="1 2">
    <name type="scientific">Occultella gossypii</name>
    <dbReference type="NCBI Taxonomy" id="2800820"/>
    <lineage>
        <taxon>Bacteria</taxon>
        <taxon>Bacillati</taxon>
        <taxon>Actinomycetota</taxon>
        <taxon>Actinomycetes</taxon>
        <taxon>Micrococcales</taxon>
        <taxon>Ruaniaceae</taxon>
        <taxon>Occultella</taxon>
    </lineage>
</organism>
<sequence length="240" mass="27572">MREVLMGERRLVFRDAQGHKRSFAMGDHDHLKFWTAFSNFVKKHLSEENSTFRLERVLTDETLIIETAHGIVGRVRNGASPEVSYRRYERRTDGTDLQLRFAHSGYAALDDHGPWTSDRESLLPDDSFENLELAWVREMRESELRRREIAALPKLDKKALNQFCKTWADTGHNEYIGDSDEYYVLFHSRTVAEAGAARDELLKTVGALGLHLVEAPASAPSGEVWVRCDPRVDLELEKWA</sequence>